<keyword evidence="2" id="KW-0547">Nucleotide-binding</keyword>
<dbReference type="GO" id="GO:0005524">
    <property type="term" value="F:ATP binding"/>
    <property type="evidence" value="ECO:0007669"/>
    <property type="project" value="UniProtKB-KW"/>
</dbReference>
<dbReference type="KEGG" id="sgj:IAG43_24940"/>
<keyword evidence="2" id="KW-0067">ATP-binding</keyword>
<dbReference type="CDD" id="cd00009">
    <property type="entry name" value="AAA"/>
    <property type="match status" value="1"/>
</dbReference>
<name>A0A7H0HZ85_9ACTN</name>
<proteinExistence type="predicted"/>
<dbReference type="Pfam" id="PF13191">
    <property type="entry name" value="AAA_16"/>
    <property type="match status" value="1"/>
</dbReference>
<protein>
    <submittedName>
        <fullName evidence="2">ATP-binding protein</fullName>
    </submittedName>
</protein>
<evidence type="ECO:0000313" key="3">
    <source>
        <dbReference type="Proteomes" id="UP000516230"/>
    </source>
</evidence>
<reference evidence="2 3" key="1">
    <citation type="submission" date="2020-08" db="EMBL/GenBank/DDBJ databases">
        <title>A novel species.</title>
        <authorList>
            <person name="Gao J."/>
        </authorList>
    </citation>
    <scope>NUCLEOTIDE SEQUENCE [LARGE SCALE GENOMIC DNA]</scope>
    <source>
        <strain evidence="2 3">CRPJ-33</strain>
    </source>
</reference>
<gene>
    <name evidence="2" type="ORF">IAG43_24940</name>
</gene>
<dbReference type="SUPFAM" id="SSF52540">
    <property type="entry name" value="P-loop containing nucleoside triphosphate hydrolases"/>
    <property type="match status" value="1"/>
</dbReference>
<sequence length="694" mass="77088">MEGTIRRDLASRLSAARRRTFVGRGQELEKFKAALAGGPDSPVLLFVHGPGGVGKSALLRQFAHEAEQAGRLVVQVDGRQIDPSPTGFETEAAKTVSGPPAVLLVDSFEHCQGLEGWLRERFLPGLPERTVVVVAGRVPPGTDWRFDLAWSDALEVVALGPLEPEAAAALVERHGVAPMVRDAVLEFAGGYPLALSLAASVAVDKAASQPDWSPTPDVVSALLTTLIGELPSQKERLALETAAHTLTTTEGLLGAVVGEEHAAEMFTWLRGLPYAEHGRHGLFLHELVAETVDRDLRWRDMRGYEQMHRSAGHYLLQRARTAPEDEAMTAIRALTYLKRYGPMEPYFARVEREGDTHEGRLEPHEHELAVRMTEEVEGERSAEIVRFWLEHQPEAFWAYRSSRTGRLTAFMTWLRLGEPGPETAVDPVAAAAWEHVERTAPMRPGEHLLMSRFMIDPVSYGEVSTVGHLMQLRICRDWIRSRGLAWSFIISPDAALWRGLMHHLGHREFWETAWDRGLTFTGFGCDWRTTPLEIWFDRTQPGALHAPVPERAGTCGTARTLPREAFDGAVRDALKNMQQPSALEHNPLLNSHLVADWAREGDNDPVDLLRTVLAEAVEALKEDSRQLKFHAALVTTYLERARTQETAAHRLGLPFSTYRRHLVQGTGLVCARLWAAESASAVTDWPDPSAVRTV</sequence>
<keyword evidence="3" id="KW-1185">Reference proteome</keyword>
<feature type="domain" description="Orc1-like AAA ATPase" evidence="1">
    <location>
        <begin position="20"/>
        <end position="81"/>
    </location>
</feature>
<dbReference type="InterPro" id="IPR027417">
    <property type="entry name" value="P-loop_NTPase"/>
</dbReference>
<evidence type="ECO:0000259" key="1">
    <source>
        <dbReference type="Pfam" id="PF13191"/>
    </source>
</evidence>
<dbReference type="AlphaFoldDB" id="A0A7H0HZ85"/>
<dbReference type="RefSeq" id="WP_187742915.1">
    <property type="nucleotide sequence ID" value="NZ_CP060825.1"/>
</dbReference>
<dbReference type="Proteomes" id="UP000516230">
    <property type="component" value="Chromosome"/>
</dbReference>
<evidence type="ECO:0000313" key="2">
    <source>
        <dbReference type="EMBL" id="QNP65851.1"/>
    </source>
</evidence>
<dbReference type="InterPro" id="IPR041664">
    <property type="entry name" value="AAA_16"/>
</dbReference>
<organism evidence="2 3">
    <name type="scientific">Streptomyces genisteinicus</name>
    <dbReference type="NCBI Taxonomy" id="2768068"/>
    <lineage>
        <taxon>Bacteria</taxon>
        <taxon>Bacillati</taxon>
        <taxon>Actinomycetota</taxon>
        <taxon>Actinomycetes</taxon>
        <taxon>Kitasatosporales</taxon>
        <taxon>Streptomycetaceae</taxon>
        <taxon>Streptomyces</taxon>
    </lineage>
</organism>
<accession>A0A7H0HZ85</accession>
<dbReference type="Gene3D" id="3.40.50.300">
    <property type="entry name" value="P-loop containing nucleotide triphosphate hydrolases"/>
    <property type="match status" value="1"/>
</dbReference>
<dbReference type="EMBL" id="CP060825">
    <property type="protein sequence ID" value="QNP65851.1"/>
    <property type="molecule type" value="Genomic_DNA"/>
</dbReference>